<evidence type="ECO:0000313" key="4">
    <source>
        <dbReference type="Proteomes" id="UP000319143"/>
    </source>
</evidence>
<evidence type="ECO:0000256" key="1">
    <source>
        <dbReference type="SAM" id="SignalP"/>
    </source>
</evidence>
<feature type="chain" id="PRO_5022748717" description="Right handed beta helix domain-containing protein" evidence="1">
    <location>
        <begin position="27"/>
        <end position="710"/>
    </location>
</feature>
<dbReference type="Proteomes" id="UP000319143">
    <property type="component" value="Unassembled WGS sequence"/>
</dbReference>
<dbReference type="SUPFAM" id="SSF51126">
    <property type="entry name" value="Pectin lyase-like"/>
    <property type="match status" value="1"/>
</dbReference>
<protein>
    <recommendedName>
        <fullName evidence="2">Right handed beta helix domain-containing protein</fullName>
    </recommendedName>
</protein>
<dbReference type="OrthoDB" id="9791852at2"/>
<dbReference type="Gene3D" id="2.160.20.10">
    <property type="entry name" value="Single-stranded right-handed beta-helix, Pectin lyase-like"/>
    <property type="match status" value="3"/>
</dbReference>
<comment type="caution">
    <text evidence="3">The sequence shown here is derived from an EMBL/GenBank/DDBJ whole genome shotgun (WGS) entry which is preliminary data.</text>
</comment>
<dbReference type="AlphaFoldDB" id="A0A5C6DUI9"/>
<evidence type="ECO:0000259" key="2">
    <source>
        <dbReference type="Pfam" id="PF13229"/>
    </source>
</evidence>
<sequence length="710" mass="77539" precursor="true">MRNQQHLFVAVAVGLLLLGAAPLLEAAGPIDFHVATNGDDKNPGTEAKPFATLERARDGIRNSGLAGKARCTVWLHDGVYRRDDAFTLEERDSGVPEHPVIYRAKGNAARLIGGTVVNTEAFTLVDDPDLLARIPEPARGKVYMLDLKALGIKHTARYPDKFTDNGGIFELFLDSRRMPISRYPNEHGAMTVKRVVINGGGQEKSGSWRNYYGGSPEQRLALESEKGPRAGVFEHRAEHADAHAMWAKVLDRGVWIKGYWRVVWQNETVRVAAIDTESQTVTLAVPVSNGIGSKYHRPNGSGAEIYWVMNLVEAVDQPGEWAIDFQEQKLFFYPPESLAGADILISDADAPIIELRGTHDIELRGLIVEGTLGDGVRIVDGASNAVRGCTVRNVAKYGIVVQGGSNHVVESCDLYAIGAGGVWLSGGDTKATPRVPAGHLVENCDIHHFGEIERVYAPGVNVGFRGGGGGSRVMDAVGMVVRNNAIHHCPHAGVLFNSFDNVFEYNEVFQFALVSNDMGAFYSYSKPNGIGNNTFRFNFMHSSPEGDGIYYDNVADHAHVYGNIAYRLGPSDPAKEAKRGCGFLIKNFTKNRVDVSSNIAVDCKTGYTVTAGEGSILRGNIAVACGDSHGVPDLKTYEKDPGFVDQARMNFALQLDAIVYSDVEDFEPIPVERIGLHTNDFRATVPDYRQEMSGWKPSANASRYDVLDRE</sequence>
<keyword evidence="4" id="KW-1185">Reference proteome</keyword>
<dbReference type="InterPro" id="IPR039448">
    <property type="entry name" value="Beta_helix"/>
</dbReference>
<evidence type="ECO:0000313" key="3">
    <source>
        <dbReference type="EMBL" id="TWU41033.1"/>
    </source>
</evidence>
<dbReference type="InterPro" id="IPR012334">
    <property type="entry name" value="Pectin_lyas_fold"/>
</dbReference>
<dbReference type="RefSeq" id="WP_146525533.1">
    <property type="nucleotide sequence ID" value="NZ_SJPV01000002.1"/>
</dbReference>
<organism evidence="3 4">
    <name type="scientific">Novipirellula artificiosorum</name>
    <dbReference type="NCBI Taxonomy" id="2528016"/>
    <lineage>
        <taxon>Bacteria</taxon>
        <taxon>Pseudomonadati</taxon>
        <taxon>Planctomycetota</taxon>
        <taxon>Planctomycetia</taxon>
        <taxon>Pirellulales</taxon>
        <taxon>Pirellulaceae</taxon>
        <taxon>Novipirellula</taxon>
    </lineage>
</organism>
<proteinExistence type="predicted"/>
<reference evidence="3 4" key="1">
    <citation type="submission" date="2019-02" db="EMBL/GenBank/DDBJ databases">
        <title>Deep-cultivation of Planctomycetes and their phenomic and genomic characterization uncovers novel biology.</title>
        <authorList>
            <person name="Wiegand S."/>
            <person name="Jogler M."/>
            <person name="Boedeker C."/>
            <person name="Pinto D."/>
            <person name="Vollmers J."/>
            <person name="Rivas-Marin E."/>
            <person name="Kohn T."/>
            <person name="Peeters S.H."/>
            <person name="Heuer A."/>
            <person name="Rast P."/>
            <person name="Oberbeckmann S."/>
            <person name="Bunk B."/>
            <person name="Jeske O."/>
            <person name="Meyerdierks A."/>
            <person name="Storesund J.E."/>
            <person name="Kallscheuer N."/>
            <person name="Luecker S."/>
            <person name="Lage O.M."/>
            <person name="Pohl T."/>
            <person name="Merkel B.J."/>
            <person name="Hornburger P."/>
            <person name="Mueller R.-W."/>
            <person name="Bruemmer F."/>
            <person name="Labrenz M."/>
            <person name="Spormann A.M."/>
            <person name="Op Den Camp H."/>
            <person name="Overmann J."/>
            <person name="Amann R."/>
            <person name="Jetten M.S.M."/>
            <person name="Mascher T."/>
            <person name="Medema M.H."/>
            <person name="Devos D.P."/>
            <person name="Kaster A.-K."/>
            <person name="Ovreas L."/>
            <person name="Rohde M."/>
            <person name="Galperin M.Y."/>
            <person name="Jogler C."/>
        </authorList>
    </citation>
    <scope>NUCLEOTIDE SEQUENCE [LARGE SCALE GENOMIC DNA]</scope>
    <source>
        <strain evidence="3 4">Poly41</strain>
    </source>
</reference>
<accession>A0A5C6DUI9</accession>
<feature type="signal peptide" evidence="1">
    <location>
        <begin position="1"/>
        <end position="26"/>
    </location>
</feature>
<dbReference type="PANTHER" id="PTHR36453:SF1">
    <property type="entry name" value="RIGHT HANDED BETA HELIX DOMAIN-CONTAINING PROTEIN"/>
    <property type="match status" value="1"/>
</dbReference>
<dbReference type="Pfam" id="PF13229">
    <property type="entry name" value="Beta_helix"/>
    <property type="match status" value="1"/>
</dbReference>
<dbReference type="InterPro" id="IPR006626">
    <property type="entry name" value="PbH1"/>
</dbReference>
<keyword evidence="1" id="KW-0732">Signal</keyword>
<dbReference type="PANTHER" id="PTHR36453">
    <property type="entry name" value="SECRETED PROTEIN-RELATED"/>
    <property type="match status" value="1"/>
</dbReference>
<dbReference type="SMART" id="SM00710">
    <property type="entry name" value="PbH1"/>
    <property type="match status" value="5"/>
</dbReference>
<dbReference type="EMBL" id="SJPV01000002">
    <property type="protein sequence ID" value="TWU41033.1"/>
    <property type="molecule type" value="Genomic_DNA"/>
</dbReference>
<feature type="domain" description="Right handed beta helix" evidence="2">
    <location>
        <begin position="375"/>
        <end position="563"/>
    </location>
</feature>
<name>A0A5C6DUI9_9BACT</name>
<gene>
    <name evidence="3" type="ORF">Poly41_18680</name>
</gene>
<dbReference type="InterPro" id="IPR011050">
    <property type="entry name" value="Pectin_lyase_fold/virulence"/>
</dbReference>